<proteinExistence type="predicted"/>
<evidence type="ECO:0000313" key="3">
    <source>
        <dbReference type="Proteomes" id="UP000266841"/>
    </source>
</evidence>
<dbReference type="AlphaFoldDB" id="K0RBD5"/>
<evidence type="ECO:0000313" key="2">
    <source>
        <dbReference type="EMBL" id="EJK50525.1"/>
    </source>
</evidence>
<feature type="region of interest" description="Disordered" evidence="1">
    <location>
        <begin position="1"/>
        <end position="27"/>
    </location>
</feature>
<name>K0RBD5_THAOC</name>
<sequence length="85" mass="8926">MAPPQSEGAKPSQTVAAITLPRPPTQPPPVYRPSADPVLAQPTIFASSDVAVFLSARRGEASATVSGGSHFTKVEDPRVRLNAYL</sequence>
<dbReference type="Proteomes" id="UP000266841">
    <property type="component" value="Unassembled WGS sequence"/>
</dbReference>
<protein>
    <submittedName>
        <fullName evidence="2">Uncharacterized protein</fullName>
    </submittedName>
</protein>
<dbReference type="EMBL" id="AGNL01043504">
    <property type="protein sequence ID" value="EJK50525.1"/>
    <property type="molecule type" value="Genomic_DNA"/>
</dbReference>
<keyword evidence="3" id="KW-1185">Reference proteome</keyword>
<organism evidence="2 3">
    <name type="scientific">Thalassiosira oceanica</name>
    <name type="common">Marine diatom</name>
    <dbReference type="NCBI Taxonomy" id="159749"/>
    <lineage>
        <taxon>Eukaryota</taxon>
        <taxon>Sar</taxon>
        <taxon>Stramenopiles</taxon>
        <taxon>Ochrophyta</taxon>
        <taxon>Bacillariophyta</taxon>
        <taxon>Coscinodiscophyceae</taxon>
        <taxon>Thalassiosirophycidae</taxon>
        <taxon>Thalassiosirales</taxon>
        <taxon>Thalassiosiraceae</taxon>
        <taxon>Thalassiosira</taxon>
    </lineage>
</organism>
<reference evidence="2 3" key="1">
    <citation type="journal article" date="2012" name="Genome Biol.">
        <title>Genome and low-iron response of an oceanic diatom adapted to chronic iron limitation.</title>
        <authorList>
            <person name="Lommer M."/>
            <person name="Specht M."/>
            <person name="Roy A.S."/>
            <person name="Kraemer L."/>
            <person name="Andreson R."/>
            <person name="Gutowska M.A."/>
            <person name="Wolf J."/>
            <person name="Bergner S.V."/>
            <person name="Schilhabel M.B."/>
            <person name="Klostermeier U.C."/>
            <person name="Beiko R.G."/>
            <person name="Rosenstiel P."/>
            <person name="Hippler M."/>
            <person name="Laroche J."/>
        </authorList>
    </citation>
    <scope>NUCLEOTIDE SEQUENCE [LARGE SCALE GENOMIC DNA]</scope>
    <source>
        <strain evidence="2 3">CCMP1005</strain>
    </source>
</reference>
<accession>K0RBD5</accession>
<evidence type="ECO:0000256" key="1">
    <source>
        <dbReference type="SAM" id="MobiDB-lite"/>
    </source>
</evidence>
<gene>
    <name evidence="2" type="ORF">THAOC_30473</name>
</gene>
<comment type="caution">
    <text evidence="2">The sequence shown here is derived from an EMBL/GenBank/DDBJ whole genome shotgun (WGS) entry which is preliminary data.</text>
</comment>